<reference evidence="1 2" key="1">
    <citation type="submission" date="2018-11" db="EMBL/GenBank/DDBJ databases">
        <title>Vibrio LJC006 sp. nov., isolated from seawater during the bloom of the enteromorpha.</title>
        <authorList>
            <person name="Liang J."/>
        </authorList>
    </citation>
    <scope>NUCLEOTIDE SEQUENCE [LARGE SCALE GENOMIC DNA]</scope>
    <source>
        <strain evidence="1 2">LJC006</strain>
    </source>
</reference>
<protein>
    <submittedName>
        <fullName evidence="1">DUF3581 family protein</fullName>
    </submittedName>
</protein>
<sequence length="243" mass="27603">MFLAPYFSSNEQQFQFTRQQASHFAKKVAGDFNPIHDEDNKRFCVPGDLLFAVLLQKHGICQKMKFTFSGMVNDGIPLQIEEKEAGEIAVTDVNGKEYLHMHHEGDTSTDKAFIEHVVTSYVKFSGKNFPHIMVPLMEEKQMMINCDRPLVIYESMEVEFSHLNLTHPEVSFTGATFDVDGKRGVVTLNFEFLEEGSVVGRGVKRMVASGLKPYSQEAVDDLVTRFNERKNYFLDQFAQEAAA</sequence>
<dbReference type="Proteomes" id="UP000281112">
    <property type="component" value="Unassembled WGS sequence"/>
</dbReference>
<dbReference type="InterPro" id="IPR021974">
    <property type="entry name" value="DUF3581"/>
</dbReference>
<evidence type="ECO:0000313" key="2">
    <source>
        <dbReference type="Proteomes" id="UP000281112"/>
    </source>
</evidence>
<dbReference type="Pfam" id="PF12119">
    <property type="entry name" value="DUF3581"/>
    <property type="match status" value="1"/>
</dbReference>
<dbReference type="AlphaFoldDB" id="A0A3N9TIN4"/>
<keyword evidence="2" id="KW-1185">Reference proteome</keyword>
<accession>A0A3N9TIN4</accession>
<proteinExistence type="predicted"/>
<evidence type="ECO:0000313" key="1">
    <source>
        <dbReference type="EMBL" id="RQW63405.1"/>
    </source>
</evidence>
<comment type="caution">
    <text evidence="1">The sequence shown here is derived from an EMBL/GenBank/DDBJ whole genome shotgun (WGS) entry which is preliminary data.</text>
</comment>
<dbReference type="EMBL" id="RJVQ01000003">
    <property type="protein sequence ID" value="RQW63405.1"/>
    <property type="molecule type" value="Genomic_DNA"/>
</dbReference>
<name>A0A3N9TIN4_9VIBR</name>
<gene>
    <name evidence="1" type="ORF">EES38_09150</name>
</gene>
<dbReference type="RefSeq" id="WP_124936869.1">
    <property type="nucleotide sequence ID" value="NZ_RJVQ01000003.1"/>
</dbReference>
<organism evidence="1 2">
    <name type="scientific">Vibrio viridaestus</name>
    <dbReference type="NCBI Taxonomy" id="2487322"/>
    <lineage>
        <taxon>Bacteria</taxon>
        <taxon>Pseudomonadati</taxon>
        <taxon>Pseudomonadota</taxon>
        <taxon>Gammaproteobacteria</taxon>
        <taxon>Vibrionales</taxon>
        <taxon>Vibrionaceae</taxon>
        <taxon>Vibrio</taxon>
    </lineage>
</organism>
<dbReference type="OrthoDB" id="5892138at2"/>